<dbReference type="eggNOG" id="COG1520">
    <property type="taxonomic scope" value="Bacteria"/>
</dbReference>
<sequence>MSAPKKISAKAIMTDLKAGLTDTQLMDKYDISFQGLQELFEKLIQAGLATPTYFEKRSVKQIDTPKESVKTCPYCGYSSMDQFRECPRCQQETSDWLNTVELTKILTGSFD</sequence>
<gene>
    <name evidence="1" type="ordered locus">Desti_3733</name>
</gene>
<accession>I4C9Y6</accession>
<keyword evidence="2" id="KW-1185">Reference proteome</keyword>
<dbReference type="OrthoDB" id="4377018at2"/>
<evidence type="ECO:0000313" key="2">
    <source>
        <dbReference type="Proteomes" id="UP000006055"/>
    </source>
</evidence>
<protein>
    <submittedName>
        <fullName evidence="1">Uncharacterized protein</fullName>
    </submittedName>
</protein>
<proteinExistence type="predicted"/>
<name>I4C9Y6_DESTA</name>
<organism evidence="1 2">
    <name type="scientific">Desulfomonile tiedjei (strain ATCC 49306 / DSM 6799 / DCB-1)</name>
    <dbReference type="NCBI Taxonomy" id="706587"/>
    <lineage>
        <taxon>Bacteria</taxon>
        <taxon>Pseudomonadati</taxon>
        <taxon>Thermodesulfobacteriota</taxon>
        <taxon>Desulfomonilia</taxon>
        <taxon>Desulfomonilales</taxon>
        <taxon>Desulfomonilaceae</taxon>
        <taxon>Desulfomonile</taxon>
    </lineage>
</organism>
<dbReference type="HOGENOM" id="CLU_2154322_0_0_7"/>
<evidence type="ECO:0000313" key="1">
    <source>
        <dbReference type="EMBL" id="AFM26377.1"/>
    </source>
</evidence>
<dbReference type="AlphaFoldDB" id="I4C9Y6"/>
<dbReference type="EMBL" id="CP003360">
    <property type="protein sequence ID" value="AFM26377.1"/>
    <property type="molecule type" value="Genomic_DNA"/>
</dbReference>
<dbReference type="Proteomes" id="UP000006055">
    <property type="component" value="Chromosome"/>
</dbReference>
<dbReference type="KEGG" id="dti:Desti_3733"/>
<dbReference type="RefSeq" id="WP_014811505.1">
    <property type="nucleotide sequence ID" value="NC_018025.1"/>
</dbReference>
<reference evidence="2" key="1">
    <citation type="submission" date="2012-06" db="EMBL/GenBank/DDBJ databases">
        <title>Complete sequence of chromosome of Desulfomonile tiedjei DSM 6799.</title>
        <authorList>
            <person name="Lucas S."/>
            <person name="Copeland A."/>
            <person name="Lapidus A."/>
            <person name="Glavina del Rio T."/>
            <person name="Dalin E."/>
            <person name="Tice H."/>
            <person name="Bruce D."/>
            <person name="Goodwin L."/>
            <person name="Pitluck S."/>
            <person name="Peters L."/>
            <person name="Ovchinnikova G."/>
            <person name="Zeytun A."/>
            <person name="Lu M."/>
            <person name="Kyrpides N."/>
            <person name="Mavromatis K."/>
            <person name="Ivanova N."/>
            <person name="Brettin T."/>
            <person name="Detter J.C."/>
            <person name="Han C."/>
            <person name="Larimer F."/>
            <person name="Land M."/>
            <person name="Hauser L."/>
            <person name="Markowitz V."/>
            <person name="Cheng J.-F."/>
            <person name="Hugenholtz P."/>
            <person name="Woyke T."/>
            <person name="Wu D."/>
            <person name="Spring S."/>
            <person name="Schroeder M."/>
            <person name="Brambilla E."/>
            <person name="Klenk H.-P."/>
            <person name="Eisen J.A."/>
        </authorList>
    </citation>
    <scope>NUCLEOTIDE SEQUENCE [LARGE SCALE GENOMIC DNA]</scope>
    <source>
        <strain evidence="2">ATCC 49306 / DSM 6799 / DCB-1</strain>
    </source>
</reference>